<dbReference type="Gene3D" id="3.30.530.20">
    <property type="match status" value="1"/>
</dbReference>
<dbReference type="InterPro" id="IPR051213">
    <property type="entry name" value="START_lipid_transfer"/>
</dbReference>
<keyword evidence="3" id="KW-1185">Reference proteome</keyword>
<sequence length="362" mass="40222">MKPQPASVDMDLNHESTHNHYASTLTSAMAYYQSLSSVTTGWRPVSMPPSGSKFPVHIAKRTVPGKTTEVVRGTALIKGKEFALDDWKAVLECTGARKIWDKFVESSSMLETLNPNTRITRTILKTGWPKSQRDLVVIENTMIEDDKVLFIATSIPSTSNDPVFLRKAPNYIRANLDLMAICIETVTKSPADNGSLSELGMVIHKALQVTVYYQVDLKGWKSSSSVALQSPLCINEIYSYLNDFGVPPHVFRYGKWIQVNQNDYHHEDRLFELSYSVVEIDDIDASNFGSKGSSSGSELDLDDIIEISIDGERWCSGNVQAHISVNGKEDPQFVQDCVECFKHPGIMMGSLVMIGFPSADQS</sequence>
<gene>
    <name evidence="2" type="ORF">K7432_017807</name>
</gene>
<dbReference type="SUPFAM" id="SSF55961">
    <property type="entry name" value="Bet v1-like"/>
    <property type="match status" value="1"/>
</dbReference>
<dbReference type="EMBL" id="JASJQH010011288">
    <property type="protein sequence ID" value="KAK9667482.1"/>
    <property type="molecule type" value="Genomic_DNA"/>
</dbReference>
<dbReference type="InterPro" id="IPR023393">
    <property type="entry name" value="START-like_dom_sf"/>
</dbReference>
<organism evidence="2 3">
    <name type="scientific">Basidiobolus ranarum</name>
    <dbReference type="NCBI Taxonomy" id="34480"/>
    <lineage>
        <taxon>Eukaryota</taxon>
        <taxon>Fungi</taxon>
        <taxon>Fungi incertae sedis</taxon>
        <taxon>Zoopagomycota</taxon>
        <taxon>Entomophthoromycotina</taxon>
        <taxon>Basidiobolomycetes</taxon>
        <taxon>Basidiobolales</taxon>
        <taxon>Basidiobolaceae</taxon>
        <taxon>Basidiobolus</taxon>
    </lineage>
</organism>
<dbReference type="PROSITE" id="PS50848">
    <property type="entry name" value="START"/>
    <property type="match status" value="1"/>
</dbReference>
<comment type="caution">
    <text evidence="2">The sequence shown here is derived from an EMBL/GenBank/DDBJ whole genome shotgun (WGS) entry which is preliminary data.</text>
</comment>
<dbReference type="PANTHER" id="PTHR19308:SF14">
    <property type="entry name" value="START DOMAIN-CONTAINING PROTEIN"/>
    <property type="match status" value="1"/>
</dbReference>
<dbReference type="InterPro" id="IPR002913">
    <property type="entry name" value="START_lipid-bd_dom"/>
</dbReference>
<accession>A0ABR2VJV2</accession>
<feature type="domain" description="START" evidence="1">
    <location>
        <begin position="97"/>
        <end position="237"/>
    </location>
</feature>
<evidence type="ECO:0000313" key="3">
    <source>
        <dbReference type="Proteomes" id="UP001479436"/>
    </source>
</evidence>
<name>A0ABR2VJV2_9FUNG</name>
<reference evidence="2 3" key="1">
    <citation type="submission" date="2023-04" db="EMBL/GenBank/DDBJ databases">
        <title>Genome of Basidiobolus ranarum AG-B5.</title>
        <authorList>
            <person name="Stajich J.E."/>
            <person name="Carter-House D."/>
            <person name="Gryganskyi A."/>
        </authorList>
    </citation>
    <scope>NUCLEOTIDE SEQUENCE [LARGE SCALE GENOMIC DNA]</scope>
    <source>
        <strain evidence="2 3">AG-B5</strain>
    </source>
</reference>
<dbReference type="Proteomes" id="UP001479436">
    <property type="component" value="Unassembled WGS sequence"/>
</dbReference>
<dbReference type="Pfam" id="PF01852">
    <property type="entry name" value="START"/>
    <property type="match status" value="1"/>
</dbReference>
<protein>
    <recommendedName>
        <fullName evidence="1">START domain-containing protein</fullName>
    </recommendedName>
</protein>
<dbReference type="PANTHER" id="PTHR19308">
    <property type="entry name" value="PHOSPHATIDYLCHOLINE TRANSFER PROTEIN"/>
    <property type="match status" value="1"/>
</dbReference>
<evidence type="ECO:0000259" key="1">
    <source>
        <dbReference type="PROSITE" id="PS50848"/>
    </source>
</evidence>
<proteinExistence type="predicted"/>
<evidence type="ECO:0000313" key="2">
    <source>
        <dbReference type="EMBL" id="KAK9667482.1"/>
    </source>
</evidence>